<evidence type="ECO:0000256" key="1">
    <source>
        <dbReference type="SAM" id="Phobius"/>
    </source>
</evidence>
<dbReference type="RefSeq" id="WP_126013916.1">
    <property type="nucleotide sequence ID" value="NZ_CP034437.1"/>
</dbReference>
<keyword evidence="1" id="KW-1133">Transmembrane helix</keyword>
<keyword evidence="1" id="KW-0472">Membrane</keyword>
<evidence type="ECO:0000313" key="2">
    <source>
        <dbReference type="EMBL" id="AZN39389.1"/>
    </source>
</evidence>
<keyword evidence="3" id="KW-1185">Reference proteome</keyword>
<gene>
    <name evidence="2" type="ORF">EJC50_06740</name>
</gene>
<protein>
    <submittedName>
        <fullName evidence="2">Uncharacterized protein</fullName>
    </submittedName>
</protein>
<dbReference type="KEGG" id="palb:EJC50_06740"/>
<sequence>MKNRLSEYVTFNLLLFMFWIFLIARDGYLSPYEGAALFDIALICLLDSRIKRFLLGTNTSDKER</sequence>
<proteinExistence type="predicted"/>
<evidence type="ECO:0000313" key="3">
    <source>
        <dbReference type="Proteomes" id="UP000272528"/>
    </source>
</evidence>
<organism evidence="2 3">
    <name type="scientific">Paenibacillus albus</name>
    <dbReference type="NCBI Taxonomy" id="2495582"/>
    <lineage>
        <taxon>Bacteria</taxon>
        <taxon>Bacillati</taxon>
        <taxon>Bacillota</taxon>
        <taxon>Bacilli</taxon>
        <taxon>Bacillales</taxon>
        <taxon>Paenibacillaceae</taxon>
        <taxon>Paenibacillus</taxon>
    </lineage>
</organism>
<keyword evidence="1" id="KW-0812">Transmembrane</keyword>
<reference evidence="3" key="1">
    <citation type="submission" date="2018-12" db="EMBL/GenBank/DDBJ databases">
        <title>Genome sequence of Peanibacillus sp.</title>
        <authorList>
            <person name="Subramani G."/>
            <person name="Srinivasan S."/>
            <person name="Kim M.K."/>
        </authorList>
    </citation>
    <scope>NUCLEOTIDE SEQUENCE [LARGE SCALE GENOMIC DNA]</scope>
    <source>
        <strain evidence="3">18JY67-1</strain>
    </source>
</reference>
<accession>A0A3Q8X3N9</accession>
<dbReference type="OrthoDB" id="2666748at2"/>
<dbReference type="AlphaFoldDB" id="A0A3Q8X3N9"/>
<feature type="transmembrane region" description="Helical" evidence="1">
    <location>
        <begin position="5"/>
        <end position="23"/>
    </location>
</feature>
<dbReference type="EMBL" id="CP034437">
    <property type="protein sequence ID" value="AZN39389.1"/>
    <property type="molecule type" value="Genomic_DNA"/>
</dbReference>
<dbReference type="Proteomes" id="UP000272528">
    <property type="component" value="Chromosome"/>
</dbReference>
<name>A0A3Q8X3N9_9BACL</name>